<reference evidence="2 3" key="1">
    <citation type="journal article" date="2021" name="BMC Genomics">
        <title>Datura genome reveals duplications of psychoactive alkaloid biosynthetic genes and high mutation rate following tissue culture.</title>
        <authorList>
            <person name="Rajewski A."/>
            <person name="Carter-House D."/>
            <person name="Stajich J."/>
            <person name="Litt A."/>
        </authorList>
    </citation>
    <scope>NUCLEOTIDE SEQUENCE [LARGE SCALE GENOMIC DNA]</scope>
    <source>
        <strain evidence="2">AR-01</strain>
    </source>
</reference>
<dbReference type="Proteomes" id="UP000823775">
    <property type="component" value="Unassembled WGS sequence"/>
</dbReference>
<accession>A0ABS8TLH6</accession>
<evidence type="ECO:0000313" key="2">
    <source>
        <dbReference type="EMBL" id="MCD7471823.1"/>
    </source>
</evidence>
<evidence type="ECO:0000313" key="3">
    <source>
        <dbReference type="Proteomes" id="UP000823775"/>
    </source>
</evidence>
<feature type="non-terminal residue" evidence="2">
    <location>
        <position position="112"/>
    </location>
</feature>
<evidence type="ECO:0000259" key="1">
    <source>
        <dbReference type="Pfam" id="PF20167"/>
    </source>
</evidence>
<gene>
    <name evidence="2" type="ORF">HAX54_012504</name>
</gene>
<proteinExistence type="predicted"/>
<dbReference type="InterPro" id="IPR046796">
    <property type="entry name" value="Transposase_32_dom"/>
</dbReference>
<dbReference type="EMBL" id="JACEIK010001729">
    <property type="protein sequence ID" value="MCD7471823.1"/>
    <property type="molecule type" value="Genomic_DNA"/>
</dbReference>
<feature type="domain" description="Putative plant transposon protein" evidence="1">
    <location>
        <begin position="2"/>
        <end position="55"/>
    </location>
</feature>
<name>A0ABS8TLH6_DATST</name>
<protein>
    <recommendedName>
        <fullName evidence="1">Putative plant transposon protein domain-containing protein</fullName>
    </recommendedName>
</protein>
<sequence length="112" mass="12888">MLSADRAALVACIMSEYLLNIPWIIATEIRERLVKENTTLPFPSLIYQLCMESRVSVFPDIDHMIKNIRMADIALIKYELNPVARVRTLFGGSRLLESTDKGHIYMPNRYSN</sequence>
<organism evidence="2 3">
    <name type="scientific">Datura stramonium</name>
    <name type="common">Jimsonweed</name>
    <name type="synonym">Common thornapple</name>
    <dbReference type="NCBI Taxonomy" id="4076"/>
    <lineage>
        <taxon>Eukaryota</taxon>
        <taxon>Viridiplantae</taxon>
        <taxon>Streptophyta</taxon>
        <taxon>Embryophyta</taxon>
        <taxon>Tracheophyta</taxon>
        <taxon>Spermatophyta</taxon>
        <taxon>Magnoliopsida</taxon>
        <taxon>eudicotyledons</taxon>
        <taxon>Gunneridae</taxon>
        <taxon>Pentapetalae</taxon>
        <taxon>asterids</taxon>
        <taxon>lamiids</taxon>
        <taxon>Solanales</taxon>
        <taxon>Solanaceae</taxon>
        <taxon>Solanoideae</taxon>
        <taxon>Datureae</taxon>
        <taxon>Datura</taxon>
    </lineage>
</organism>
<keyword evidence="3" id="KW-1185">Reference proteome</keyword>
<comment type="caution">
    <text evidence="2">The sequence shown here is derived from an EMBL/GenBank/DDBJ whole genome shotgun (WGS) entry which is preliminary data.</text>
</comment>
<dbReference type="Pfam" id="PF20167">
    <property type="entry name" value="Transposase_32"/>
    <property type="match status" value="1"/>
</dbReference>